<keyword evidence="3" id="KW-1185">Reference proteome</keyword>
<evidence type="ECO:0000256" key="1">
    <source>
        <dbReference type="SAM" id="MobiDB-lite"/>
    </source>
</evidence>
<accession>A0A9N7W4B3</accession>
<name>A0A9N7W4B3_PLEPL</name>
<dbReference type="AlphaFoldDB" id="A0A9N7W4B3"/>
<gene>
    <name evidence="2" type="ORF">PLEPLA_LOCUS48639</name>
</gene>
<evidence type="ECO:0000313" key="3">
    <source>
        <dbReference type="Proteomes" id="UP001153269"/>
    </source>
</evidence>
<comment type="caution">
    <text evidence="2">The sequence shown here is derived from an EMBL/GenBank/DDBJ whole genome shotgun (WGS) entry which is preliminary data.</text>
</comment>
<organism evidence="2 3">
    <name type="scientific">Pleuronectes platessa</name>
    <name type="common">European plaice</name>
    <dbReference type="NCBI Taxonomy" id="8262"/>
    <lineage>
        <taxon>Eukaryota</taxon>
        <taxon>Metazoa</taxon>
        <taxon>Chordata</taxon>
        <taxon>Craniata</taxon>
        <taxon>Vertebrata</taxon>
        <taxon>Euteleostomi</taxon>
        <taxon>Actinopterygii</taxon>
        <taxon>Neopterygii</taxon>
        <taxon>Teleostei</taxon>
        <taxon>Neoteleostei</taxon>
        <taxon>Acanthomorphata</taxon>
        <taxon>Carangaria</taxon>
        <taxon>Pleuronectiformes</taxon>
        <taxon>Pleuronectoidei</taxon>
        <taxon>Pleuronectidae</taxon>
        <taxon>Pleuronectes</taxon>
    </lineage>
</organism>
<dbReference type="Proteomes" id="UP001153269">
    <property type="component" value="Unassembled WGS sequence"/>
</dbReference>
<reference evidence="2" key="1">
    <citation type="submission" date="2020-03" db="EMBL/GenBank/DDBJ databases">
        <authorList>
            <person name="Weist P."/>
        </authorList>
    </citation>
    <scope>NUCLEOTIDE SEQUENCE</scope>
</reference>
<protein>
    <submittedName>
        <fullName evidence="2">Uncharacterized protein</fullName>
    </submittedName>
</protein>
<sequence length="202" mass="21440">MASLSTVFFGPVIYCNVLIDVYLCSPLSATRSLPGSTGSQAPASKPVAACVRPASRSLWLETSYNSTWASIHRPRAKHRSSACRVTTVLVSDKTVTSIFVVCHVNSGGERPAACASRSPRLPFITVHGGRARAHGVVIPAGRDLSPGLEESDVGDCFNIHCQQGCHNSKSSDTQDPGSAALRKRALEEEAAATDNSRTSARF</sequence>
<feature type="region of interest" description="Disordered" evidence="1">
    <location>
        <begin position="166"/>
        <end position="202"/>
    </location>
</feature>
<proteinExistence type="predicted"/>
<dbReference type="EMBL" id="CADEAL010004493">
    <property type="protein sequence ID" value="CAB1460767.1"/>
    <property type="molecule type" value="Genomic_DNA"/>
</dbReference>
<feature type="compositionally biased region" description="Polar residues" evidence="1">
    <location>
        <begin position="193"/>
        <end position="202"/>
    </location>
</feature>
<evidence type="ECO:0000313" key="2">
    <source>
        <dbReference type="EMBL" id="CAB1460767.1"/>
    </source>
</evidence>
<feature type="compositionally biased region" description="Polar residues" evidence="1">
    <location>
        <begin position="166"/>
        <end position="176"/>
    </location>
</feature>